<feature type="compositionally biased region" description="Basic and acidic residues" evidence="1">
    <location>
        <begin position="37"/>
        <end position="46"/>
    </location>
</feature>
<evidence type="ECO:0000256" key="1">
    <source>
        <dbReference type="SAM" id="MobiDB-lite"/>
    </source>
</evidence>
<sequence>SVGQGTELPLSQPPQPTPPSSATNTLSSNSCPGTPEMQRRREEAVKRLASKVAKT</sequence>
<feature type="region of interest" description="Disordered" evidence="1">
    <location>
        <begin position="1"/>
        <end position="55"/>
    </location>
</feature>
<feature type="compositionally biased region" description="Polar residues" evidence="1">
    <location>
        <begin position="22"/>
        <end position="32"/>
    </location>
</feature>
<dbReference type="Proteomes" id="UP001434883">
    <property type="component" value="Unassembled WGS sequence"/>
</dbReference>
<dbReference type="EMBL" id="JAHRIN010071991">
    <property type="protein sequence ID" value="MEQ2216753.1"/>
    <property type="molecule type" value="Genomic_DNA"/>
</dbReference>
<gene>
    <name evidence="2" type="ORF">XENOCAPTIV_021724</name>
</gene>
<feature type="non-terminal residue" evidence="2">
    <location>
        <position position="1"/>
    </location>
</feature>
<proteinExistence type="predicted"/>
<evidence type="ECO:0000313" key="2">
    <source>
        <dbReference type="EMBL" id="MEQ2216753.1"/>
    </source>
</evidence>
<keyword evidence="3" id="KW-1185">Reference proteome</keyword>
<reference evidence="2 3" key="1">
    <citation type="submission" date="2021-06" db="EMBL/GenBank/DDBJ databases">
        <authorList>
            <person name="Palmer J.M."/>
        </authorList>
    </citation>
    <scope>NUCLEOTIDE SEQUENCE [LARGE SCALE GENOMIC DNA]</scope>
    <source>
        <strain evidence="2 3">XC_2019</strain>
        <tissue evidence="2">Muscle</tissue>
    </source>
</reference>
<organism evidence="2 3">
    <name type="scientific">Xenoophorus captivus</name>
    <dbReference type="NCBI Taxonomy" id="1517983"/>
    <lineage>
        <taxon>Eukaryota</taxon>
        <taxon>Metazoa</taxon>
        <taxon>Chordata</taxon>
        <taxon>Craniata</taxon>
        <taxon>Vertebrata</taxon>
        <taxon>Euteleostomi</taxon>
        <taxon>Actinopterygii</taxon>
        <taxon>Neopterygii</taxon>
        <taxon>Teleostei</taxon>
        <taxon>Neoteleostei</taxon>
        <taxon>Acanthomorphata</taxon>
        <taxon>Ovalentaria</taxon>
        <taxon>Atherinomorphae</taxon>
        <taxon>Cyprinodontiformes</taxon>
        <taxon>Goodeidae</taxon>
        <taxon>Xenoophorus</taxon>
    </lineage>
</organism>
<comment type="caution">
    <text evidence="2">The sequence shown here is derived from an EMBL/GenBank/DDBJ whole genome shotgun (WGS) entry which is preliminary data.</text>
</comment>
<evidence type="ECO:0000313" key="3">
    <source>
        <dbReference type="Proteomes" id="UP001434883"/>
    </source>
</evidence>
<accession>A0ABV0S8F4</accession>
<protein>
    <submittedName>
        <fullName evidence="2">Uncharacterized protein</fullName>
    </submittedName>
</protein>
<name>A0ABV0S8F4_9TELE</name>